<dbReference type="Proteomes" id="UP000663868">
    <property type="component" value="Unassembled WGS sequence"/>
</dbReference>
<evidence type="ECO:0000313" key="3">
    <source>
        <dbReference type="Proteomes" id="UP000663868"/>
    </source>
</evidence>
<comment type="caution">
    <text evidence="2">The sequence shown here is derived from an EMBL/GenBank/DDBJ whole genome shotgun (WGS) entry which is preliminary data.</text>
</comment>
<proteinExistence type="predicted"/>
<name>A0A819V1C5_9BILA</name>
<organism evidence="2 3">
    <name type="scientific">Adineta steineri</name>
    <dbReference type="NCBI Taxonomy" id="433720"/>
    <lineage>
        <taxon>Eukaryota</taxon>
        <taxon>Metazoa</taxon>
        <taxon>Spiralia</taxon>
        <taxon>Gnathifera</taxon>
        <taxon>Rotifera</taxon>
        <taxon>Eurotatoria</taxon>
        <taxon>Bdelloidea</taxon>
        <taxon>Adinetida</taxon>
        <taxon>Adinetidae</taxon>
        <taxon>Adineta</taxon>
    </lineage>
</organism>
<dbReference type="EMBL" id="CAJNOE010000124">
    <property type="protein sequence ID" value="CAF0946606.1"/>
    <property type="molecule type" value="Genomic_DNA"/>
</dbReference>
<evidence type="ECO:0000313" key="2">
    <source>
        <dbReference type="EMBL" id="CAF4090691.1"/>
    </source>
</evidence>
<dbReference type="AlphaFoldDB" id="A0A819V1C5"/>
<gene>
    <name evidence="1" type="ORF">IZO911_LOCUS14749</name>
    <name evidence="2" type="ORF">KXQ929_LOCUS33935</name>
</gene>
<evidence type="ECO:0000313" key="1">
    <source>
        <dbReference type="EMBL" id="CAF0946606.1"/>
    </source>
</evidence>
<accession>A0A819V1C5</accession>
<protein>
    <submittedName>
        <fullName evidence="2">Uncharacterized protein</fullName>
    </submittedName>
</protein>
<reference evidence="2" key="1">
    <citation type="submission" date="2021-02" db="EMBL/GenBank/DDBJ databases">
        <authorList>
            <person name="Nowell W R."/>
        </authorList>
    </citation>
    <scope>NUCLEOTIDE SEQUENCE</scope>
</reference>
<dbReference type="SUPFAM" id="SSF56399">
    <property type="entry name" value="ADP-ribosylation"/>
    <property type="match status" value="1"/>
</dbReference>
<sequence>MPLINDIPQLHGIYVFNDTKNLPEESIKKWGKIKSVHTNISDLYKALQSGIKQFNQDSIAVSFLTVTEMVSTDNLNQLEPTFMYTQIFKDIFLDMQHSEKAIKQFIAHCRNNNSLSPTIIDRFEKEYHAELAIWWYTFPSNIYSILNYGLRTLDADTIITVGFFICHLHRQIQELHEQQINSYGRKPFLVYRGQGLMKSDFEKLLKAKGGLMSFNNLLSTSKDREVSLEFAECASIKPHSLSILFIMSIDPCLKSTPFRVWVGVYKAY</sequence>
<dbReference type="EMBL" id="CAJOBB010004475">
    <property type="protein sequence ID" value="CAF4090691.1"/>
    <property type="molecule type" value="Genomic_DNA"/>
</dbReference>
<dbReference type="Proteomes" id="UP000663860">
    <property type="component" value="Unassembled WGS sequence"/>
</dbReference>